<dbReference type="EMBL" id="JMCC02000029">
    <property type="protein sequence ID" value="KIG17080.1"/>
    <property type="molecule type" value="Genomic_DNA"/>
</dbReference>
<dbReference type="Gene3D" id="3.20.20.150">
    <property type="entry name" value="Divalent-metal-dependent TIM barrel enzymes"/>
    <property type="match status" value="1"/>
</dbReference>
<evidence type="ECO:0000313" key="3">
    <source>
        <dbReference type="Proteomes" id="UP000031599"/>
    </source>
</evidence>
<accession>A0A0C2D5X9</accession>
<dbReference type="PANTHER" id="PTHR42194:SF1">
    <property type="entry name" value="UPF0276 PROTEIN HI_1600"/>
    <property type="match status" value="1"/>
</dbReference>
<dbReference type="InterPro" id="IPR044922">
    <property type="entry name" value="DUF2063_N_sf"/>
</dbReference>
<dbReference type="SUPFAM" id="SSF51658">
    <property type="entry name" value="Xylose isomerase-like"/>
    <property type="match status" value="1"/>
</dbReference>
<evidence type="ECO:0000259" key="1">
    <source>
        <dbReference type="Pfam" id="PF09836"/>
    </source>
</evidence>
<feature type="domain" description="Putative DNA-binding" evidence="1">
    <location>
        <begin position="344"/>
        <end position="417"/>
    </location>
</feature>
<dbReference type="Pfam" id="PF05114">
    <property type="entry name" value="MbnB_TglH_ChrH"/>
    <property type="match status" value="1"/>
</dbReference>
<proteinExistence type="predicted"/>
<evidence type="ECO:0000313" key="2">
    <source>
        <dbReference type="EMBL" id="KIG17080.1"/>
    </source>
</evidence>
<comment type="caution">
    <text evidence="2">The sequence shown here is derived from an EMBL/GenBank/DDBJ whole genome shotgun (WGS) entry which is preliminary data.</text>
</comment>
<dbReference type="Pfam" id="PF09836">
    <property type="entry name" value="DUF2063"/>
    <property type="match status" value="1"/>
</dbReference>
<dbReference type="PANTHER" id="PTHR42194">
    <property type="entry name" value="UPF0276 PROTEIN HI_1600"/>
    <property type="match status" value="1"/>
</dbReference>
<dbReference type="NCBIfam" id="NF003818">
    <property type="entry name" value="PRK05409.1"/>
    <property type="match status" value="1"/>
</dbReference>
<organism evidence="2 3">
    <name type="scientific">Enhygromyxa salina</name>
    <dbReference type="NCBI Taxonomy" id="215803"/>
    <lineage>
        <taxon>Bacteria</taxon>
        <taxon>Pseudomonadati</taxon>
        <taxon>Myxococcota</taxon>
        <taxon>Polyangia</taxon>
        <taxon>Nannocystales</taxon>
        <taxon>Nannocystaceae</taxon>
        <taxon>Enhygromyxa</taxon>
    </lineage>
</organism>
<protein>
    <recommendedName>
        <fullName evidence="1">Putative DNA-binding domain-containing protein</fullName>
    </recommendedName>
</protein>
<dbReference type="InterPro" id="IPR018640">
    <property type="entry name" value="DUF2063"/>
</dbReference>
<dbReference type="InterPro" id="IPR036237">
    <property type="entry name" value="Xyl_isomerase-like_sf"/>
</dbReference>
<dbReference type="InterPro" id="IPR007801">
    <property type="entry name" value="MbnB/TglH/ChrH"/>
</dbReference>
<sequence length="588" mass="65460">MTSPKHGTDRPYIGHGVGLRTRHYARALDGDLDVDWVEVVSENFFGAGGRPARVLERVREAMPVVLHGVSLGIGSIDAPDREYLDRLRTLIDQVEPAWVSDHLCWSTHAGLHSHALLPLPLTQASLAAVADRVARAQDILGRQLLLENTSSYVTHCGDELREWEFLSELCARTDCLLLLDLNNVLVSCTNHGWDPQQYLSGIPGERVWQFHLANHSDRGHYKFDSHLGAVPDEVWALYRDALGRFGPVSSLVEWDEDTPEWSALRTEQRRAAEIAQAVLDRLPEPAKPQPRPAQINLRAQAQASDTKALAAAQALLWKVICFPTGAADMLESSPASVREAVAQTFAETPNFSRVERLEVYANDYYWRLAGVLEQHFPTVAWMLGHVQFHNLVTDYVLVSPSREPDLRRYSRDFPSFISQHEAGVKSPELIEVAWIELDRAQVLCVADEQVLTPADLATIPLDAWPQLRFVAGKTVRLRATTRPFSPMFTMCREGQSLELARRHHPSSLGHTLIWRRDLTVCHRDLEASEAAALQALLEGKCFLEICAAASGAELGADEDAEAGDAASPEQVARWLQHWVEVGLIAAVS</sequence>
<dbReference type="RefSeq" id="WP_146658625.1">
    <property type="nucleotide sequence ID" value="NZ_JMCC02000029.1"/>
</dbReference>
<dbReference type="Gene3D" id="1.10.150.690">
    <property type="entry name" value="DUF2063"/>
    <property type="match status" value="1"/>
</dbReference>
<dbReference type="AlphaFoldDB" id="A0A0C2D5X9"/>
<name>A0A0C2D5X9_9BACT</name>
<dbReference type="Proteomes" id="UP000031599">
    <property type="component" value="Unassembled WGS sequence"/>
</dbReference>
<reference evidence="2 3" key="1">
    <citation type="submission" date="2014-12" db="EMBL/GenBank/DDBJ databases">
        <title>Genome assembly of Enhygromyxa salina DSM 15201.</title>
        <authorList>
            <person name="Sharma G."/>
            <person name="Subramanian S."/>
        </authorList>
    </citation>
    <scope>NUCLEOTIDE SEQUENCE [LARGE SCALE GENOMIC DNA]</scope>
    <source>
        <strain evidence="2 3">DSM 15201</strain>
    </source>
</reference>
<gene>
    <name evidence="2" type="ORF">DB30_03677</name>
</gene>